<dbReference type="EMBL" id="BLXY01000010">
    <property type="protein sequence ID" value="GFO65564.1"/>
    <property type="molecule type" value="Genomic_DNA"/>
</dbReference>
<dbReference type="InterPro" id="IPR011330">
    <property type="entry name" value="Glyco_hydro/deAcase_b/a-brl"/>
</dbReference>
<dbReference type="EMBL" id="CP096574">
    <property type="protein sequence ID" value="UPU36893.1"/>
    <property type="molecule type" value="Genomic_DNA"/>
</dbReference>
<evidence type="ECO:0000313" key="9">
    <source>
        <dbReference type="Proteomes" id="UP000831485"/>
    </source>
</evidence>
<evidence type="ECO:0000313" key="6">
    <source>
        <dbReference type="EMBL" id="GFO65564.1"/>
    </source>
</evidence>
<dbReference type="PANTHER" id="PTHR31609">
    <property type="entry name" value="YDJC DEACETYLASE FAMILY MEMBER"/>
    <property type="match status" value="1"/>
</dbReference>
<name>A0A6V8N0I3_9BACT</name>
<evidence type="ECO:0000256" key="1">
    <source>
        <dbReference type="ARBA" id="ARBA00001946"/>
    </source>
</evidence>
<dbReference type="RefSeq" id="WP_183349783.1">
    <property type="nucleotide sequence ID" value="NZ_BLXY01000010.1"/>
</dbReference>
<evidence type="ECO:0000256" key="2">
    <source>
        <dbReference type="ARBA" id="ARBA00022723"/>
    </source>
</evidence>
<dbReference type="GO" id="GO:0005975">
    <property type="term" value="P:carbohydrate metabolic process"/>
    <property type="evidence" value="ECO:0007669"/>
    <property type="project" value="InterPro"/>
</dbReference>
<comment type="cofactor">
    <cofactor evidence="1">
        <name>Mg(2+)</name>
        <dbReference type="ChEBI" id="CHEBI:18420"/>
    </cofactor>
</comment>
<keyword evidence="2" id="KW-0479">Metal-binding</keyword>
<reference evidence="6" key="2">
    <citation type="journal article" date="2021" name="Int. J. Syst. Evol. Microbiol.">
        <title>Geomonas silvestris sp. nov., Geomonas paludis sp. nov. and Geomonas limicola sp. nov., isolated from terrestrial environments, and emended description of the genus Geomonas.</title>
        <authorList>
            <person name="Itoh H."/>
            <person name="Xu Z."/>
            <person name="Masuda Y."/>
            <person name="Ushijima N."/>
            <person name="Hayakawa C."/>
            <person name="Shiratori Y."/>
            <person name="Senoo K."/>
        </authorList>
    </citation>
    <scope>NUCLEOTIDE SEQUENCE</scope>
    <source>
        <strain evidence="6">Red736</strain>
    </source>
</reference>
<dbReference type="InterPro" id="IPR006879">
    <property type="entry name" value="YdjC-like"/>
</dbReference>
<evidence type="ECO:0000313" key="8">
    <source>
        <dbReference type="Proteomes" id="UP000568888"/>
    </source>
</evidence>
<reference evidence="7" key="3">
    <citation type="submission" date="2022-04" db="EMBL/GenBank/DDBJ databases">
        <authorList>
            <person name="Liu G."/>
        </authorList>
    </citation>
    <scope>NUCLEOTIDE SEQUENCE</scope>
    <source>
        <strain evidence="7">RG22</strain>
    </source>
</reference>
<accession>A0A6V8N0I3</accession>
<sequence length="288" mass="31698">MKEIILNADDFGLSAGANRGIIKAWQEGMLTSTSLMVGGDAFEEAAAFARANPALQVGLHLTLVQGSAVLPQQGLPALTDAGGEFTDDPVLAGMRYFFLKGLRKKLRLEIDAQLARCRDAGVELSHVDGHLNIHMHPVVFDILCELMPGYGIKSFRLTRENLPANLALDRTRLVGKCADAFIFARLADRCRPRLERLGIRYAREVKGLLSSGHMTEAYLLRALDGVGEGLTEIYFHPGCHPCATLARRMPDYQHEAELAALTSPRVREKLAAGGIRLRNYRGEEKTYV</sequence>
<proteinExistence type="predicted"/>
<dbReference type="GO" id="GO:0019213">
    <property type="term" value="F:deacetylase activity"/>
    <property type="evidence" value="ECO:0007669"/>
    <property type="project" value="TreeGrafter"/>
</dbReference>
<keyword evidence="3 6" id="KW-0378">Hydrolase</keyword>
<keyword evidence="4" id="KW-0460">Magnesium</keyword>
<keyword evidence="9" id="KW-1185">Reference proteome</keyword>
<dbReference type="NCBIfam" id="TIGR03473">
    <property type="entry name" value="HpnK"/>
    <property type="match status" value="1"/>
</dbReference>
<evidence type="ECO:0000256" key="4">
    <source>
        <dbReference type="ARBA" id="ARBA00022842"/>
    </source>
</evidence>
<evidence type="ECO:0000313" key="7">
    <source>
        <dbReference type="EMBL" id="UPU36893.1"/>
    </source>
</evidence>
<dbReference type="Proteomes" id="UP000831485">
    <property type="component" value="Chromosome"/>
</dbReference>
<reference evidence="8" key="1">
    <citation type="submission" date="2020-06" db="EMBL/GenBank/DDBJ databases">
        <title>Draft genomic sequecing of Geomonas sp. Red736.</title>
        <authorList>
            <person name="Itoh H."/>
            <person name="Xu Z.X."/>
            <person name="Ushijima N."/>
            <person name="Masuda Y."/>
            <person name="Shiratori Y."/>
            <person name="Senoo K."/>
        </authorList>
    </citation>
    <scope>NUCLEOTIDE SEQUENCE [LARGE SCALE GENOMIC DNA]</scope>
    <source>
        <strain evidence="8">Red736</strain>
    </source>
</reference>
<dbReference type="InterPro" id="IPR017836">
    <property type="entry name" value="Hopanoid_biosynth-assoc_HpnK"/>
</dbReference>
<dbReference type="Proteomes" id="UP000568888">
    <property type="component" value="Unassembled WGS sequence"/>
</dbReference>
<organism evidence="6 8">
    <name type="scientific">Geomonas paludis</name>
    <dbReference type="NCBI Taxonomy" id="2740185"/>
    <lineage>
        <taxon>Bacteria</taxon>
        <taxon>Pseudomonadati</taxon>
        <taxon>Thermodesulfobacteriota</taxon>
        <taxon>Desulfuromonadia</taxon>
        <taxon>Geobacterales</taxon>
        <taxon>Geobacteraceae</taxon>
        <taxon>Geomonas</taxon>
    </lineage>
</organism>
<protein>
    <submittedName>
        <fullName evidence="7">Hopanoid biosynthesis-associated protein HpnK</fullName>
    </submittedName>
    <submittedName>
        <fullName evidence="6">Hydrolase</fullName>
    </submittedName>
</protein>
<dbReference type="GO" id="GO:0016787">
    <property type="term" value="F:hydrolase activity"/>
    <property type="evidence" value="ECO:0007669"/>
    <property type="project" value="UniProtKB-KW"/>
</dbReference>
<evidence type="ECO:0000256" key="5">
    <source>
        <dbReference type="ARBA" id="ARBA00023277"/>
    </source>
</evidence>
<dbReference type="Pfam" id="PF04794">
    <property type="entry name" value="YdjC"/>
    <property type="match status" value="1"/>
</dbReference>
<gene>
    <name evidence="6" type="primary">hpnK</name>
    <name evidence="6" type="ORF">GMPD_34830</name>
    <name evidence="7" type="ORF">M1B72_04065</name>
</gene>
<dbReference type="Gene3D" id="3.20.20.370">
    <property type="entry name" value="Glycoside hydrolase/deacetylase"/>
    <property type="match status" value="1"/>
</dbReference>
<dbReference type="PANTHER" id="PTHR31609:SF1">
    <property type="entry name" value="CARBOHYDRATE DEACETYLASE"/>
    <property type="match status" value="1"/>
</dbReference>
<dbReference type="GO" id="GO:0046872">
    <property type="term" value="F:metal ion binding"/>
    <property type="evidence" value="ECO:0007669"/>
    <property type="project" value="UniProtKB-KW"/>
</dbReference>
<evidence type="ECO:0000256" key="3">
    <source>
        <dbReference type="ARBA" id="ARBA00022801"/>
    </source>
</evidence>
<dbReference type="AlphaFoldDB" id="A0A6V8N0I3"/>
<keyword evidence="5" id="KW-0119">Carbohydrate metabolism</keyword>
<dbReference type="SUPFAM" id="SSF88713">
    <property type="entry name" value="Glycoside hydrolase/deacetylase"/>
    <property type="match status" value="1"/>
</dbReference>